<proteinExistence type="predicted"/>
<dbReference type="InterPro" id="IPR007016">
    <property type="entry name" value="O-antigen_ligase-rel_domated"/>
</dbReference>
<feature type="transmembrane region" description="Helical" evidence="5">
    <location>
        <begin position="12"/>
        <end position="31"/>
    </location>
</feature>
<dbReference type="GO" id="GO:0016874">
    <property type="term" value="F:ligase activity"/>
    <property type="evidence" value="ECO:0007669"/>
    <property type="project" value="UniProtKB-KW"/>
</dbReference>
<dbReference type="RefSeq" id="WP_144479461.1">
    <property type="nucleotide sequence ID" value="NZ_VNKI01000008.1"/>
</dbReference>
<dbReference type="InterPro" id="IPR051533">
    <property type="entry name" value="WaaL-like"/>
</dbReference>
<name>A0A8B5XWG2_9BACI</name>
<keyword evidence="2 5" id="KW-0812">Transmembrane</keyword>
<feature type="transmembrane region" description="Helical" evidence="5">
    <location>
        <begin position="326"/>
        <end position="351"/>
    </location>
</feature>
<organism evidence="7 8">
    <name type="scientific">Peribacillus simplex</name>
    <dbReference type="NCBI Taxonomy" id="1478"/>
    <lineage>
        <taxon>Bacteria</taxon>
        <taxon>Bacillati</taxon>
        <taxon>Bacillota</taxon>
        <taxon>Bacilli</taxon>
        <taxon>Bacillales</taxon>
        <taxon>Bacillaceae</taxon>
        <taxon>Peribacillus</taxon>
    </lineage>
</organism>
<evidence type="ECO:0000256" key="5">
    <source>
        <dbReference type="SAM" id="Phobius"/>
    </source>
</evidence>
<protein>
    <submittedName>
        <fullName evidence="7">O-antigen ligase family protein</fullName>
    </submittedName>
</protein>
<feature type="transmembrane region" description="Helical" evidence="5">
    <location>
        <begin position="37"/>
        <end position="55"/>
    </location>
</feature>
<feature type="transmembrane region" description="Helical" evidence="5">
    <location>
        <begin position="161"/>
        <end position="182"/>
    </location>
</feature>
<evidence type="ECO:0000313" key="8">
    <source>
        <dbReference type="Proteomes" id="UP000317770"/>
    </source>
</evidence>
<gene>
    <name evidence="7" type="ORF">FQP34_17385</name>
</gene>
<feature type="transmembrane region" description="Helical" evidence="5">
    <location>
        <begin position="358"/>
        <end position="375"/>
    </location>
</feature>
<sequence length="399" mass="46376">MKNDHLRSSRQNMLMSLYTKLSFVLFLLSEVFFPNTIINQFAILIMCGVVFLLCLTNKKIHFHFYFLFALLLILQSYFFSYNGISINQDTSLAMSNTLTFNYIIALVVYNYILITDNLEKSLFIFARIGLLFTIIVSIFSLDNIFSERLGSDISFSLLGKVVGYNSNTIALIAGFSLLIYLYKYNKRNKSIFNLLLFLWLIIIILLTGSRKGVILLVLGVPLLIFLLKPEKRIRNISIGTLSIIILYWLVMNIPILYHIAGYRIEALVSMILGGEVEEASANTRKLYIERGWNYFLQKPWTGYGLDNFRNLPFSYGTYSHNNYIELLVSGGIISFILYYFIRIIVLVKLYINRNKNKVNKLLFVILLLLLFLEYGLVDYFIRIYMVLFIFALCCQRKIN</sequence>
<keyword evidence="3 5" id="KW-1133">Transmembrane helix</keyword>
<dbReference type="Proteomes" id="UP000317770">
    <property type="component" value="Unassembled WGS sequence"/>
</dbReference>
<feature type="transmembrane region" description="Helical" evidence="5">
    <location>
        <begin position="191"/>
        <end position="207"/>
    </location>
</feature>
<comment type="caution">
    <text evidence="7">The sequence shown here is derived from an EMBL/GenBank/DDBJ whole genome shotgun (WGS) entry which is preliminary data.</text>
</comment>
<feature type="transmembrane region" description="Helical" evidence="5">
    <location>
        <begin position="92"/>
        <end position="112"/>
    </location>
</feature>
<evidence type="ECO:0000256" key="3">
    <source>
        <dbReference type="ARBA" id="ARBA00022989"/>
    </source>
</evidence>
<dbReference type="EMBL" id="VNKI01000008">
    <property type="protein sequence ID" value="TVX79110.1"/>
    <property type="molecule type" value="Genomic_DNA"/>
</dbReference>
<feature type="transmembrane region" description="Helical" evidence="5">
    <location>
        <begin position="213"/>
        <end position="229"/>
    </location>
</feature>
<feature type="transmembrane region" description="Helical" evidence="5">
    <location>
        <begin position="124"/>
        <end position="141"/>
    </location>
</feature>
<evidence type="ECO:0000313" key="7">
    <source>
        <dbReference type="EMBL" id="TVX79110.1"/>
    </source>
</evidence>
<accession>A0A8B5XWG2</accession>
<reference evidence="7 8" key="1">
    <citation type="submission" date="2019-07" db="EMBL/GenBank/DDBJ databases">
        <title>Genome assembly of Bacillus simplex strain GGC-P6A.</title>
        <authorList>
            <person name="Jennings M.E."/>
            <person name="Barton H.A."/>
        </authorList>
    </citation>
    <scope>NUCLEOTIDE SEQUENCE [LARGE SCALE GENOMIC DNA]</scope>
    <source>
        <strain evidence="7 8">GGC-P6A</strain>
    </source>
</reference>
<evidence type="ECO:0000256" key="2">
    <source>
        <dbReference type="ARBA" id="ARBA00022692"/>
    </source>
</evidence>
<dbReference type="PANTHER" id="PTHR37422:SF13">
    <property type="entry name" value="LIPOPOLYSACCHARIDE BIOSYNTHESIS PROTEIN PA4999-RELATED"/>
    <property type="match status" value="1"/>
</dbReference>
<dbReference type="Pfam" id="PF04932">
    <property type="entry name" value="Wzy_C"/>
    <property type="match status" value="1"/>
</dbReference>
<comment type="subcellular location">
    <subcellularLocation>
        <location evidence="1">Membrane</location>
        <topology evidence="1">Multi-pass membrane protein</topology>
    </subcellularLocation>
</comment>
<dbReference type="GO" id="GO:0016020">
    <property type="term" value="C:membrane"/>
    <property type="evidence" value="ECO:0007669"/>
    <property type="project" value="UniProtKB-SubCell"/>
</dbReference>
<evidence type="ECO:0000259" key="6">
    <source>
        <dbReference type="Pfam" id="PF04932"/>
    </source>
</evidence>
<feature type="transmembrane region" description="Helical" evidence="5">
    <location>
        <begin position="241"/>
        <end position="260"/>
    </location>
</feature>
<keyword evidence="4 5" id="KW-0472">Membrane</keyword>
<feature type="transmembrane region" description="Helical" evidence="5">
    <location>
        <begin position="62"/>
        <end position="80"/>
    </location>
</feature>
<evidence type="ECO:0000256" key="4">
    <source>
        <dbReference type="ARBA" id="ARBA00023136"/>
    </source>
</evidence>
<dbReference type="AlphaFoldDB" id="A0A8B5XWG2"/>
<evidence type="ECO:0000256" key="1">
    <source>
        <dbReference type="ARBA" id="ARBA00004141"/>
    </source>
</evidence>
<feature type="domain" description="O-antigen ligase-related" evidence="6">
    <location>
        <begin position="195"/>
        <end position="338"/>
    </location>
</feature>
<dbReference type="PANTHER" id="PTHR37422">
    <property type="entry name" value="TEICHURONIC ACID BIOSYNTHESIS PROTEIN TUAE"/>
    <property type="match status" value="1"/>
</dbReference>
<keyword evidence="7" id="KW-0436">Ligase</keyword>